<dbReference type="Proteomes" id="UP000075670">
    <property type="component" value="Unassembled WGS sequence"/>
</dbReference>
<dbReference type="EMBL" id="LTBC01000002">
    <property type="protein sequence ID" value="KYH33083.1"/>
    <property type="molecule type" value="Genomic_DNA"/>
</dbReference>
<protein>
    <submittedName>
        <fullName evidence="1">Uncharacterized protein</fullName>
    </submittedName>
</protein>
<accession>A0A151AZW7</accession>
<dbReference type="AlphaFoldDB" id="A0A151AZW7"/>
<name>A0A151AZW7_9FIRM</name>
<sequence>MTVHIEKTKVDRKEAWLIQSTSRATYILTVKNTTVIDGSTSCSTIRYLTETKIIVASGAGTEAISEEVTP</sequence>
<keyword evidence="2" id="KW-1185">Reference proteome</keyword>
<gene>
    <name evidence="1" type="ORF">MOMUL_08610</name>
</gene>
<reference evidence="1 2" key="1">
    <citation type="submission" date="2016-02" db="EMBL/GenBank/DDBJ databases">
        <title>Genome sequence of Moorella mulderi DSM 14980.</title>
        <authorList>
            <person name="Poehlein A."/>
            <person name="Daniel R."/>
        </authorList>
    </citation>
    <scope>NUCLEOTIDE SEQUENCE [LARGE SCALE GENOMIC DNA]</scope>
    <source>
        <strain evidence="1 2">DSM 14980</strain>
    </source>
</reference>
<evidence type="ECO:0000313" key="1">
    <source>
        <dbReference type="EMBL" id="KYH33083.1"/>
    </source>
</evidence>
<comment type="caution">
    <text evidence="1">The sequence shown here is derived from an EMBL/GenBank/DDBJ whole genome shotgun (WGS) entry which is preliminary data.</text>
</comment>
<organism evidence="1 2">
    <name type="scientific">Moorella mulderi DSM 14980</name>
    <dbReference type="NCBI Taxonomy" id="1122241"/>
    <lineage>
        <taxon>Bacteria</taxon>
        <taxon>Bacillati</taxon>
        <taxon>Bacillota</taxon>
        <taxon>Clostridia</taxon>
        <taxon>Neomoorellales</taxon>
        <taxon>Neomoorellaceae</taxon>
        <taxon>Neomoorella</taxon>
    </lineage>
</organism>
<dbReference type="PATRIC" id="fig|1122241.3.peg.907"/>
<proteinExistence type="predicted"/>
<evidence type="ECO:0000313" key="2">
    <source>
        <dbReference type="Proteomes" id="UP000075670"/>
    </source>
</evidence>